<dbReference type="Gene3D" id="3.40.50.300">
    <property type="entry name" value="P-loop containing nucleotide triphosphate hydrolases"/>
    <property type="match status" value="1"/>
</dbReference>
<organism evidence="2 3">
    <name type="scientific">Coprococcus eutactus</name>
    <dbReference type="NCBI Taxonomy" id="33043"/>
    <lineage>
        <taxon>Bacteria</taxon>
        <taxon>Bacillati</taxon>
        <taxon>Bacillota</taxon>
        <taxon>Clostridia</taxon>
        <taxon>Lachnospirales</taxon>
        <taxon>Lachnospiraceae</taxon>
        <taxon>Coprococcus</taxon>
    </lineage>
</organism>
<accession>A0A3R5WMT4</accession>
<dbReference type="GO" id="GO:0005524">
    <property type="term" value="F:ATP binding"/>
    <property type="evidence" value="ECO:0007669"/>
    <property type="project" value="InterPro"/>
</dbReference>
<comment type="caution">
    <text evidence="2">The sequence shown here is derived from an EMBL/GenBank/DDBJ whole genome shotgun (WGS) entry which is preliminary data.</text>
</comment>
<sequence length="187" mass="20752">MSNDINMNIPSVSVDDFVEEMTRVYVPTIKAGYPINMIPAAMLWGPPGVGKSDGVREFADRLGTAADKRVNVTDVRLLLFSPVDLRGVPVADAQRRFTDWLMPRIFDMDASDDVINVLFLDELTAASPSVQAAAYQITLNRSVGEHRLPDNTIVIAAGNRTTDRSVAYRMPNALANRLMHFQMRDRG</sequence>
<dbReference type="EMBL" id="QRVK01000002">
    <property type="protein sequence ID" value="RGS44132.1"/>
    <property type="molecule type" value="Genomic_DNA"/>
</dbReference>
<dbReference type="Pfam" id="PF07726">
    <property type="entry name" value="AAA_3"/>
    <property type="match status" value="1"/>
</dbReference>
<dbReference type="InterPro" id="IPR027417">
    <property type="entry name" value="P-loop_NTPase"/>
</dbReference>
<evidence type="ECO:0000259" key="1">
    <source>
        <dbReference type="Pfam" id="PF07726"/>
    </source>
</evidence>
<dbReference type="InterPro" id="IPR011703">
    <property type="entry name" value="ATPase_AAA-3"/>
</dbReference>
<dbReference type="AlphaFoldDB" id="A0A3R5WMT4"/>
<protein>
    <submittedName>
        <fullName evidence="2">AAA family ATPase</fullName>
    </submittedName>
</protein>
<reference evidence="2 3" key="1">
    <citation type="submission" date="2018-08" db="EMBL/GenBank/DDBJ databases">
        <title>A genome reference for cultivated species of the human gut microbiota.</title>
        <authorList>
            <person name="Zou Y."/>
            <person name="Xue W."/>
            <person name="Luo G."/>
        </authorList>
    </citation>
    <scope>NUCLEOTIDE SEQUENCE [LARGE SCALE GENOMIC DNA]</scope>
    <source>
        <strain evidence="2 3">AF22-21</strain>
    </source>
</reference>
<dbReference type="SUPFAM" id="SSF52540">
    <property type="entry name" value="P-loop containing nucleoside triphosphate hydrolases"/>
    <property type="match status" value="1"/>
</dbReference>
<feature type="domain" description="ATPase AAA-3" evidence="1">
    <location>
        <begin position="42"/>
        <end position="179"/>
    </location>
</feature>
<evidence type="ECO:0000313" key="3">
    <source>
        <dbReference type="Proteomes" id="UP000283295"/>
    </source>
</evidence>
<dbReference type="Proteomes" id="UP000283295">
    <property type="component" value="Unassembled WGS sequence"/>
</dbReference>
<dbReference type="GO" id="GO:0016887">
    <property type="term" value="F:ATP hydrolysis activity"/>
    <property type="evidence" value="ECO:0007669"/>
    <property type="project" value="InterPro"/>
</dbReference>
<gene>
    <name evidence="2" type="ORF">DWX94_01745</name>
</gene>
<evidence type="ECO:0000313" key="2">
    <source>
        <dbReference type="EMBL" id="RGS44132.1"/>
    </source>
</evidence>
<proteinExistence type="predicted"/>
<name>A0A3R5WMT4_9FIRM</name>
<dbReference type="OrthoDB" id="9808317at2"/>
<dbReference type="CDD" id="cd00009">
    <property type="entry name" value="AAA"/>
    <property type="match status" value="1"/>
</dbReference>